<dbReference type="GO" id="GO:0005829">
    <property type="term" value="C:cytosol"/>
    <property type="evidence" value="ECO:0007669"/>
    <property type="project" value="TreeGrafter"/>
</dbReference>
<sequence length="163" mass="17952">MSSVQIIVGSMLGGTEYVAEACEETLNKLDHNVDIHLKPDLNTVISNTFPTNNEQNNSSDLAKNPIWIICTSTHGAGDYPDNIKQFVSDLSNCDQDLSTVRFLTIGIGDSSYDTFCKAAIDISNLLISMGCKELISLKTFDMSEDIDPEDLVQLWISTNKDLL</sequence>
<evidence type="ECO:0000256" key="2">
    <source>
        <dbReference type="ARBA" id="ARBA00022643"/>
    </source>
</evidence>
<dbReference type="GO" id="GO:0030586">
    <property type="term" value="F:[methionine synthase] reductase (NADPH) activity"/>
    <property type="evidence" value="ECO:0007669"/>
    <property type="project" value="TreeGrafter"/>
</dbReference>
<name>A0A1Y5EI71_COLPS</name>
<dbReference type="GO" id="GO:0050667">
    <property type="term" value="P:homocysteine metabolic process"/>
    <property type="evidence" value="ECO:0007669"/>
    <property type="project" value="TreeGrafter"/>
</dbReference>
<evidence type="ECO:0000259" key="3">
    <source>
        <dbReference type="PROSITE" id="PS50902"/>
    </source>
</evidence>
<reference evidence="5" key="1">
    <citation type="journal article" date="2017" name="Proc. Natl. Acad. Sci. U.S.A.">
        <title>Simulation of Deepwater Horizon oil plume reveals substrate specialization within a complex community of hydrocarbon degraders.</title>
        <authorList>
            <person name="Hu P."/>
            <person name="Dubinsky E.A."/>
            <person name="Probst A.J."/>
            <person name="Wang J."/>
            <person name="Sieber C.M.K."/>
            <person name="Tom L.M."/>
            <person name="Gardinali P."/>
            <person name="Banfield J.F."/>
            <person name="Atlas R.M."/>
            <person name="Andersen G.L."/>
        </authorList>
    </citation>
    <scope>NUCLEOTIDE SEQUENCE [LARGE SCALE GENOMIC DNA]</scope>
</reference>
<dbReference type="Gene3D" id="3.40.50.360">
    <property type="match status" value="1"/>
</dbReference>
<organism evidence="4 5">
    <name type="scientific">Colwellia psychrerythraea</name>
    <name type="common">Vibrio psychroerythus</name>
    <dbReference type="NCBI Taxonomy" id="28229"/>
    <lineage>
        <taxon>Bacteria</taxon>
        <taxon>Pseudomonadati</taxon>
        <taxon>Pseudomonadota</taxon>
        <taxon>Gammaproteobacteria</taxon>
        <taxon>Alteromonadales</taxon>
        <taxon>Colwelliaceae</taxon>
        <taxon>Colwellia</taxon>
    </lineage>
</organism>
<dbReference type="AlphaFoldDB" id="A0A1Y5EI71"/>
<dbReference type="PANTHER" id="PTHR19384:SF84">
    <property type="entry name" value="METHIONINE SYNTHASE REDUCTASE"/>
    <property type="match status" value="1"/>
</dbReference>
<dbReference type="PROSITE" id="PS50902">
    <property type="entry name" value="FLAVODOXIN_LIKE"/>
    <property type="match status" value="1"/>
</dbReference>
<dbReference type="GO" id="GO:0050660">
    <property type="term" value="F:flavin adenine dinucleotide binding"/>
    <property type="evidence" value="ECO:0007669"/>
    <property type="project" value="TreeGrafter"/>
</dbReference>
<evidence type="ECO:0000313" key="4">
    <source>
        <dbReference type="EMBL" id="OUR80297.1"/>
    </source>
</evidence>
<dbReference type="EMBL" id="MAAF01000064">
    <property type="protein sequence ID" value="OUR80297.1"/>
    <property type="molecule type" value="Genomic_DNA"/>
</dbReference>
<proteinExistence type="predicted"/>
<dbReference type="GO" id="GO:0009086">
    <property type="term" value="P:methionine biosynthetic process"/>
    <property type="evidence" value="ECO:0007669"/>
    <property type="project" value="TreeGrafter"/>
</dbReference>
<accession>A0A1Y5EI71</accession>
<keyword evidence="1" id="KW-0285">Flavoprotein</keyword>
<dbReference type="InterPro" id="IPR029039">
    <property type="entry name" value="Flavoprotein-like_sf"/>
</dbReference>
<dbReference type="InterPro" id="IPR008254">
    <property type="entry name" value="Flavodoxin/NO_synth"/>
</dbReference>
<dbReference type="Pfam" id="PF00258">
    <property type="entry name" value="Flavodoxin_1"/>
    <property type="match status" value="1"/>
</dbReference>
<keyword evidence="2" id="KW-0288">FMN</keyword>
<evidence type="ECO:0000256" key="1">
    <source>
        <dbReference type="ARBA" id="ARBA00022630"/>
    </source>
</evidence>
<protein>
    <submittedName>
        <fullName evidence="4">MioC protein</fullName>
    </submittedName>
</protein>
<gene>
    <name evidence="4" type="ORF">A9Q75_10750</name>
</gene>
<comment type="caution">
    <text evidence="4">The sequence shown here is derived from an EMBL/GenBank/DDBJ whole genome shotgun (WGS) entry which is preliminary data.</text>
</comment>
<dbReference type="SUPFAM" id="SSF52218">
    <property type="entry name" value="Flavoproteins"/>
    <property type="match status" value="1"/>
</dbReference>
<feature type="domain" description="Flavodoxin-like" evidence="3">
    <location>
        <begin position="4"/>
        <end position="160"/>
    </location>
</feature>
<evidence type="ECO:0000313" key="5">
    <source>
        <dbReference type="Proteomes" id="UP000243053"/>
    </source>
</evidence>
<dbReference type="GO" id="GO:0010181">
    <property type="term" value="F:FMN binding"/>
    <property type="evidence" value="ECO:0007669"/>
    <property type="project" value="InterPro"/>
</dbReference>
<dbReference type="Proteomes" id="UP000243053">
    <property type="component" value="Unassembled WGS sequence"/>
</dbReference>
<dbReference type="PANTHER" id="PTHR19384">
    <property type="entry name" value="NITRIC OXIDE SYNTHASE-RELATED"/>
    <property type="match status" value="1"/>
</dbReference>